<dbReference type="AlphaFoldDB" id="A0A817B7Y7"/>
<feature type="non-terminal residue" evidence="1">
    <location>
        <position position="90"/>
    </location>
</feature>
<accession>A0A817B7Y7</accession>
<reference evidence="1" key="1">
    <citation type="submission" date="2021-01" db="EMBL/GenBank/DDBJ databases">
        <authorList>
            <consortium name="Genoscope - CEA"/>
            <person name="William W."/>
        </authorList>
    </citation>
    <scope>NUCLEOTIDE SEQUENCE</scope>
</reference>
<dbReference type="Proteomes" id="UP001295469">
    <property type="component" value="Chromosome A04"/>
</dbReference>
<organism evidence="1">
    <name type="scientific">Brassica napus</name>
    <name type="common">Rape</name>
    <dbReference type="NCBI Taxonomy" id="3708"/>
    <lineage>
        <taxon>Eukaryota</taxon>
        <taxon>Viridiplantae</taxon>
        <taxon>Streptophyta</taxon>
        <taxon>Embryophyta</taxon>
        <taxon>Tracheophyta</taxon>
        <taxon>Spermatophyta</taxon>
        <taxon>Magnoliopsida</taxon>
        <taxon>eudicotyledons</taxon>
        <taxon>Gunneridae</taxon>
        <taxon>Pentapetalae</taxon>
        <taxon>rosids</taxon>
        <taxon>malvids</taxon>
        <taxon>Brassicales</taxon>
        <taxon>Brassicaceae</taxon>
        <taxon>Brassiceae</taxon>
        <taxon>Brassica</taxon>
    </lineage>
</organism>
<protein>
    <submittedName>
        <fullName evidence="1">(rape) hypothetical protein</fullName>
    </submittedName>
</protein>
<name>A0A817B7Y7_BRANA</name>
<evidence type="ECO:0000313" key="1">
    <source>
        <dbReference type="EMBL" id="CAF2286621.1"/>
    </source>
</evidence>
<gene>
    <name evidence="1" type="ORF">DARMORV10_A04P23980.1</name>
</gene>
<sequence>FIQIGVFITLIFSDKENQTFLINITGWLEESISDLGVEKAKHDILLKKPRLMVEGPFKQRSTGSQMQIKNYRSAGKYQDASSSFCTTARS</sequence>
<proteinExistence type="predicted"/>
<dbReference type="EMBL" id="HG994358">
    <property type="protein sequence ID" value="CAF2286621.1"/>
    <property type="molecule type" value="Genomic_DNA"/>
</dbReference>